<accession>A0ABX9W0F7</accession>
<sequence length="352" mass="37392">MMRYKRSFYTRESGLSLLEILIALGLGAFMLLGVLSLMASVSSTRTKIAETSDQIENGRYALQLLSDDIALAGFYGKYHPGVGVATYSLPDPCADASTITDLGFSAGASITMPAPLFGFKAGATLPSCFAAEARTNSEVLVVHRVEPQSVTASAITSTNIPYLQIADCDTGAQFVLSSSAVDLNLTLKDCATLSEAWPYVVRSYFISPCEDCSGSGDGKPTLKVNEFRNGIVSIRSLVSGVEDMHFSYGMDLNLDGGPDCYVNDPTEDAIPSGCSGTWNVADWQNWRNVVTVRVSLLVRGLNIGGGDSAKTFDLGRSGSGGVSVRSGPFSDGYKRQVYSTVISVPNVSGVRE</sequence>
<evidence type="ECO:0000313" key="2">
    <source>
        <dbReference type="EMBL" id="RNL60043.1"/>
    </source>
</evidence>
<keyword evidence="3" id="KW-1185">Reference proteome</keyword>
<dbReference type="Proteomes" id="UP000274695">
    <property type="component" value="Unassembled WGS sequence"/>
</dbReference>
<keyword evidence="1" id="KW-1133">Transmembrane helix</keyword>
<gene>
    <name evidence="2" type="ORF">D0911_14505</name>
</gene>
<reference evidence="2 3" key="1">
    <citation type="submission" date="2018-10" db="EMBL/GenBank/DDBJ databases">
        <title>Draft genome sequence of Zhongshania sp. DSW25-10.</title>
        <authorList>
            <person name="Oh J."/>
        </authorList>
    </citation>
    <scope>NUCLEOTIDE SEQUENCE [LARGE SCALE GENOMIC DNA]</scope>
    <source>
        <strain evidence="2 3">DSW25-10</strain>
    </source>
</reference>
<evidence type="ECO:0000313" key="3">
    <source>
        <dbReference type="Proteomes" id="UP000274695"/>
    </source>
</evidence>
<keyword evidence="1" id="KW-0812">Transmembrane</keyword>
<keyword evidence="1" id="KW-0472">Membrane</keyword>
<dbReference type="RefSeq" id="WP_123183147.1">
    <property type="nucleotide sequence ID" value="NZ_RHGB01000017.1"/>
</dbReference>
<organism evidence="2 3">
    <name type="scientific">Zhongshania marina</name>
    <dbReference type="NCBI Taxonomy" id="2304603"/>
    <lineage>
        <taxon>Bacteria</taxon>
        <taxon>Pseudomonadati</taxon>
        <taxon>Pseudomonadota</taxon>
        <taxon>Gammaproteobacteria</taxon>
        <taxon>Cellvibrionales</taxon>
        <taxon>Spongiibacteraceae</taxon>
        <taxon>Zhongshania</taxon>
    </lineage>
</organism>
<dbReference type="Pfam" id="PF16074">
    <property type="entry name" value="PilW"/>
    <property type="match status" value="1"/>
</dbReference>
<dbReference type="InterPro" id="IPR032092">
    <property type="entry name" value="PilW"/>
</dbReference>
<name>A0ABX9W0F7_9GAMM</name>
<dbReference type="PROSITE" id="PS00409">
    <property type="entry name" value="PROKAR_NTER_METHYL"/>
    <property type="match status" value="1"/>
</dbReference>
<dbReference type="InterPro" id="IPR012902">
    <property type="entry name" value="N_methyl_site"/>
</dbReference>
<comment type="caution">
    <text evidence="2">The sequence shown here is derived from an EMBL/GenBank/DDBJ whole genome shotgun (WGS) entry which is preliminary data.</text>
</comment>
<dbReference type="EMBL" id="RHGB01000017">
    <property type="protein sequence ID" value="RNL60043.1"/>
    <property type="molecule type" value="Genomic_DNA"/>
</dbReference>
<protein>
    <submittedName>
        <fullName evidence="2">Pilus assembly protein PilW</fullName>
    </submittedName>
</protein>
<feature type="transmembrane region" description="Helical" evidence="1">
    <location>
        <begin position="20"/>
        <end position="41"/>
    </location>
</feature>
<proteinExistence type="predicted"/>
<evidence type="ECO:0000256" key="1">
    <source>
        <dbReference type="SAM" id="Phobius"/>
    </source>
</evidence>